<dbReference type="InterPro" id="IPR015919">
    <property type="entry name" value="Cadherin-like_sf"/>
</dbReference>
<dbReference type="Pfam" id="PF18962">
    <property type="entry name" value="Por_Secre_tail"/>
    <property type="match status" value="1"/>
</dbReference>
<dbReference type="InterPro" id="IPR035986">
    <property type="entry name" value="PKD_dom_sf"/>
</dbReference>
<dbReference type="InterPro" id="IPR003410">
    <property type="entry name" value="HYR_dom"/>
</dbReference>
<feature type="chain" id="PRO_5045431892" description="Por secretion system C-terminal sorting domain-containing protein" evidence="2">
    <location>
        <begin position="18"/>
        <end position="1180"/>
    </location>
</feature>
<dbReference type="SUPFAM" id="SSF49313">
    <property type="entry name" value="Cadherin-like"/>
    <property type="match status" value="1"/>
</dbReference>
<dbReference type="Gene3D" id="2.60.40.10">
    <property type="entry name" value="Immunoglobulins"/>
    <property type="match status" value="4"/>
</dbReference>
<dbReference type="PROSITE" id="PS50825">
    <property type="entry name" value="HYR"/>
    <property type="match status" value="1"/>
</dbReference>
<dbReference type="SUPFAM" id="SSF49299">
    <property type="entry name" value="PKD domain"/>
    <property type="match status" value="1"/>
</dbReference>
<evidence type="ECO:0000256" key="2">
    <source>
        <dbReference type="SAM" id="SignalP"/>
    </source>
</evidence>
<dbReference type="PANTHER" id="PTHR24273:SF32">
    <property type="entry name" value="HYALIN"/>
    <property type="match status" value="1"/>
</dbReference>
<organism evidence="5 6">
    <name type="scientific">Hymenobacter antarcticus</name>
    <dbReference type="NCBI Taxonomy" id="486270"/>
    <lineage>
        <taxon>Bacteria</taxon>
        <taxon>Pseudomonadati</taxon>
        <taxon>Bacteroidota</taxon>
        <taxon>Cytophagia</taxon>
        <taxon>Cytophagales</taxon>
        <taxon>Hymenobacteraceae</taxon>
        <taxon>Hymenobacter</taxon>
    </lineage>
</organism>
<feature type="domain" description="PKD" evidence="3">
    <location>
        <begin position="981"/>
        <end position="1031"/>
    </location>
</feature>
<evidence type="ECO:0000259" key="4">
    <source>
        <dbReference type="PROSITE" id="PS50825"/>
    </source>
</evidence>
<feature type="signal peptide" evidence="2">
    <location>
        <begin position="1"/>
        <end position="17"/>
    </location>
</feature>
<dbReference type="Proteomes" id="UP001501556">
    <property type="component" value="Unassembled WGS sequence"/>
</dbReference>
<dbReference type="PANTHER" id="PTHR24273">
    <property type="entry name" value="FI04643P-RELATED"/>
    <property type="match status" value="1"/>
</dbReference>
<dbReference type="InterPro" id="IPR013783">
    <property type="entry name" value="Ig-like_fold"/>
</dbReference>
<protein>
    <recommendedName>
        <fullName evidence="7">Por secretion system C-terminal sorting domain-containing protein</fullName>
    </recommendedName>
</protein>
<keyword evidence="6" id="KW-1185">Reference proteome</keyword>
<keyword evidence="2" id="KW-0732">Signal</keyword>
<evidence type="ECO:0000313" key="6">
    <source>
        <dbReference type="Proteomes" id="UP001501556"/>
    </source>
</evidence>
<accession>A0ABP7QF61</accession>
<dbReference type="InterPro" id="IPR056844">
    <property type="entry name" value="SibA-E_N"/>
</dbReference>
<dbReference type="InterPro" id="IPR026444">
    <property type="entry name" value="Secre_tail"/>
</dbReference>
<evidence type="ECO:0000313" key="5">
    <source>
        <dbReference type="EMBL" id="GAA3981530.1"/>
    </source>
</evidence>
<keyword evidence="1" id="KW-0677">Repeat</keyword>
<feature type="domain" description="HYR" evidence="4">
    <location>
        <begin position="781"/>
        <end position="861"/>
    </location>
</feature>
<evidence type="ECO:0000256" key="1">
    <source>
        <dbReference type="ARBA" id="ARBA00022737"/>
    </source>
</evidence>
<dbReference type="InterPro" id="IPR022409">
    <property type="entry name" value="PKD/Chitinase_dom"/>
</dbReference>
<dbReference type="SMART" id="SM00089">
    <property type="entry name" value="PKD"/>
    <property type="match status" value="2"/>
</dbReference>
<name>A0ABP7QF61_9BACT</name>
<dbReference type="Pfam" id="PF05345">
    <property type="entry name" value="He_PIG"/>
    <property type="match status" value="1"/>
</dbReference>
<evidence type="ECO:0000259" key="3">
    <source>
        <dbReference type="PROSITE" id="PS50093"/>
    </source>
</evidence>
<comment type="caution">
    <text evidence="5">The sequence shown here is derived from an EMBL/GenBank/DDBJ whole genome shotgun (WGS) entry which is preliminary data.</text>
</comment>
<sequence length="1180" mass="119414">MLLCCVLGLGLTAPAQASHFRYGDIAWRVVQSDVTGRTIEFKVNAGWRLGASNAIGLNFGDGTSANANVVYANISNAYDYGTGTVQHRYNANGNFTVSYSGCCKISNLQNNRDGNWYVSSVVNVGGGNSSPVSTVPAVVNMPVGLAGARYIIPAADPDGRALTFSLAGTAQSWPGVQPAGLSIDAQTGEITFNTVGKANGQLWNAGIAISNGRTTIIVDFIIQMVQQSNPPQFDYSVTPANQRVLSTSPGQAVNFTVRALGIDPGSTVRLSAVGVPPGAAISPAFGVYANPVQHTFSWTPTSGQFGTFVVNFVAESNVGAQTSTSVSIIVSLKPRFDVPPTPAAGITNIYAPGQAISQTIQASNVDPTNTVRIVNAQEKATNGTLSTLPAGAGLSPMPTAAANPTSGTFTWMPAASSWGEHALVFTAEESRGERATHQVNYLINTVPAFTSTPVTRADVGQLYSYTISASDADLAYGDAVNFVSAGVLPAWLTLTTDPATGTAVLAGTPPVSAAGTLTVRLLAEDVYHHDYPSVPEQVFTIVINNCTVQAVAQNVAVSLDANGQASVSAAQVDNGSAASCGIATITVSPSTFSCANVGANTVSLTVTDINGNVSTASATVTVNDATAPAAVAQDVTVQLDANGAASVTAAQVNNGSSDNCAVASVTVSPSAFTCANTGANQVILTVTDASGNVSTASANVTVVDSILPTITVPAAVSVSTDPGQCTASGVALGMAVAADNCAVTVTNNATATFAKGVTTVTWTATDASGNVATATQTVTVTDNEKPVLTVPAAIVVTAPATLCGAIVAFNPTATDNCAVASVVASSASGSTFPVGTSMVTVTATDASGNTSTSRFAVTVKDLTAPTVVTRAVTVTLVNGTASVTTAQVNNGSADACGIASFSLNRSTFSCSDIGNNPVMLTVTDVHGNVASAPAVVTVVGTIPAPSIAVIPASTVYTGGVASNLYLGYGAQSVTLAAKGGVSYSWSPAAGLSNSQVAAPVFTATTAGTFTYTVTATNQYGCTATATVTLRVVDARCGNKNDKVLVCHNGHEICISPNAVDTHLNGHAGDQLGACGTTPAAARPAPAPAPAEAAQALLLEAYPNPFGASTTVHFRPVLTAPTKVRVYDGLGRVVAVLFDGTAEANQDYSLTLSAEKLATGLYLCRYESQGKTHTQRLSVVK</sequence>
<dbReference type="EMBL" id="BAABDI010000020">
    <property type="protein sequence ID" value="GAA3981530.1"/>
    <property type="molecule type" value="Genomic_DNA"/>
</dbReference>
<evidence type="ECO:0008006" key="7">
    <source>
        <dbReference type="Google" id="ProtNLM"/>
    </source>
</evidence>
<proteinExistence type="predicted"/>
<dbReference type="Pfam" id="PF24907">
    <property type="entry name" value="SIBA-E_N"/>
    <property type="match status" value="1"/>
</dbReference>
<reference evidence="6" key="1">
    <citation type="journal article" date="2019" name="Int. J. Syst. Evol. Microbiol.">
        <title>The Global Catalogue of Microorganisms (GCM) 10K type strain sequencing project: providing services to taxonomists for standard genome sequencing and annotation.</title>
        <authorList>
            <consortium name="The Broad Institute Genomics Platform"/>
            <consortium name="The Broad Institute Genome Sequencing Center for Infectious Disease"/>
            <person name="Wu L."/>
            <person name="Ma J."/>
        </authorList>
    </citation>
    <scope>NUCLEOTIDE SEQUENCE [LARGE SCALE GENOMIC DNA]</scope>
    <source>
        <strain evidence="6">JCM 17217</strain>
    </source>
</reference>
<gene>
    <name evidence="5" type="ORF">GCM10022407_28490</name>
</gene>
<dbReference type="PROSITE" id="PS50093">
    <property type="entry name" value="PKD"/>
    <property type="match status" value="1"/>
</dbReference>
<dbReference type="InterPro" id="IPR000601">
    <property type="entry name" value="PKD_dom"/>
</dbReference>
<dbReference type="Pfam" id="PF02494">
    <property type="entry name" value="HYR"/>
    <property type="match status" value="2"/>
</dbReference>
<dbReference type="NCBIfam" id="TIGR04183">
    <property type="entry name" value="Por_Secre_tail"/>
    <property type="match status" value="1"/>
</dbReference>